<name>A0A938YE05_9ACTN</name>
<sequence>MPPSSDPSQRPAENRALPPIVSGIVLLVLLPPVGIVLMMMAAGGADTDDPVLSLTAVACLLGGGLGSIVLWALSMDSITTTRRWQFAWAAIILVGSLLPVAGLVNGWLRPLDR</sequence>
<feature type="transmembrane region" description="Helical" evidence="1">
    <location>
        <begin position="20"/>
        <end position="39"/>
    </location>
</feature>
<evidence type="ECO:0000313" key="3">
    <source>
        <dbReference type="Proteomes" id="UP000663792"/>
    </source>
</evidence>
<dbReference type="AlphaFoldDB" id="A0A938YE05"/>
<reference evidence="2" key="1">
    <citation type="submission" date="2021-01" db="EMBL/GenBank/DDBJ databases">
        <title>YIM 132084 draft genome.</title>
        <authorList>
            <person name="An D."/>
        </authorList>
    </citation>
    <scope>NUCLEOTIDE SEQUENCE</scope>
    <source>
        <strain evidence="2">YIM 132084</strain>
    </source>
</reference>
<dbReference type="RefSeq" id="WP_205258986.1">
    <property type="nucleotide sequence ID" value="NZ_JAERWK010000003.1"/>
</dbReference>
<evidence type="ECO:0000256" key="1">
    <source>
        <dbReference type="SAM" id="Phobius"/>
    </source>
</evidence>
<protein>
    <submittedName>
        <fullName evidence="2">Uncharacterized protein</fullName>
    </submittedName>
</protein>
<feature type="transmembrane region" description="Helical" evidence="1">
    <location>
        <begin position="86"/>
        <end position="108"/>
    </location>
</feature>
<evidence type="ECO:0000313" key="2">
    <source>
        <dbReference type="EMBL" id="MBM9466023.1"/>
    </source>
</evidence>
<proteinExistence type="predicted"/>
<comment type="caution">
    <text evidence="2">The sequence shown here is derived from an EMBL/GenBank/DDBJ whole genome shotgun (WGS) entry which is preliminary data.</text>
</comment>
<keyword evidence="1" id="KW-0812">Transmembrane</keyword>
<keyword evidence="1" id="KW-0472">Membrane</keyword>
<gene>
    <name evidence="2" type="ORF">JL106_01855</name>
</gene>
<feature type="transmembrane region" description="Helical" evidence="1">
    <location>
        <begin position="51"/>
        <end position="74"/>
    </location>
</feature>
<keyword evidence="1" id="KW-1133">Transmembrane helix</keyword>
<keyword evidence="3" id="KW-1185">Reference proteome</keyword>
<dbReference type="EMBL" id="JAERWK010000003">
    <property type="protein sequence ID" value="MBM9466023.1"/>
    <property type="molecule type" value="Genomic_DNA"/>
</dbReference>
<organism evidence="2 3">
    <name type="scientific">Nakamurella leprariae</name>
    <dbReference type="NCBI Taxonomy" id="2803911"/>
    <lineage>
        <taxon>Bacteria</taxon>
        <taxon>Bacillati</taxon>
        <taxon>Actinomycetota</taxon>
        <taxon>Actinomycetes</taxon>
        <taxon>Nakamurellales</taxon>
        <taxon>Nakamurellaceae</taxon>
        <taxon>Nakamurella</taxon>
    </lineage>
</organism>
<dbReference type="Proteomes" id="UP000663792">
    <property type="component" value="Unassembled WGS sequence"/>
</dbReference>
<accession>A0A938YE05</accession>